<proteinExistence type="predicted"/>
<accession>A0A3G8QVD0</accession>
<evidence type="ECO:0000313" key="3">
    <source>
        <dbReference type="Proteomes" id="UP000282007"/>
    </source>
</evidence>
<dbReference type="EMBL" id="CP034145">
    <property type="protein sequence ID" value="AZH24774.1"/>
    <property type="molecule type" value="Genomic_DNA"/>
</dbReference>
<dbReference type="RefSeq" id="WP_121919497.1">
    <property type="nucleotide sequence ID" value="NZ_CP034145.1"/>
</dbReference>
<dbReference type="OrthoDB" id="195008at2157"/>
<feature type="region of interest" description="Disordered" evidence="1">
    <location>
        <begin position="74"/>
        <end position="110"/>
    </location>
</feature>
<dbReference type="InterPro" id="IPR009057">
    <property type="entry name" value="Homeodomain-like_sf"/>
</dbReference>
<reference evidence="2 3" key="1">
    <citation type="submission" date="2018-07" db="EMBL/GenBank/DDBJ databases">
        <title>Genome sequences of Haloplanus aerogenes JCM 16430T.</title>
        <authorList>
            <person name="Kim Y.B."/>
            <person name="Roh S.W."/>
        </authorList>
    </citation>
    <scope>NUCLEOTIDE SEQUENCE [LARGE SCALE GENOMIC DNA]</scope>
    <source>
        <strain evidence="2 3">JCM 16430</strain>
    </source>
</reference>
<dbReference type="AlphaFoldDB" id="A0A3G8QVD0"/>
<dbReference type="Proteomes" id="UP000282007">
    <property type="component" value="Chromosome"/>
</dbReference>
<protein>
    <submittedName>
        <fullName evidence="2">Transposase</fullName>
    </submittedName>
</protein>
<evidence type="ECO:0000313" key="2">
    <source>
        <dbReference type="EMBL" id="AZH24774.1"/>
    </source>
</evidence>
<evidence type="ECO:0000256" key="1">
    <source>
        <dbReference type="SAM" id="MobiDB-lite"/>
    </source>
</evidence>
<feature type="compositionally biased region" description="Basic residues" evidence="1">
    <location>
        <begin position="100"/>
        <end position="110"/>
    </location>
</feature>
<sequence length="110" mass="12313">MTHRWAHAWNDGGVDGLWPSFGGRPPPKLTAAQFEELCGILEAGQPWTPRLIHALIEERYGVTYHPAHLSRKLRGAGMKYAKPRPLDPASRPCRGDARRAPRAGARRGRR</sequence>
<dbReference type="Pfam" id="PF13565">
    <property type="entry name" value="HTH_32"/>
    <property type="match status" value="1"/>
</dbReference>
<gene>
    <name evidence="2" type="ORF">DU502_04995</name>
</gene>
<organism evidence="2 3">
    <name type="scientific">Haloplanus aerogenes</name>
    <dbReference type="NCBI Taxonomy" id="660522"/>
    <lineage>
        <taxon>Archaea</taxon>
        <taxon>Methanobacteriati</taxon>
        <taxon>Methanobacteriota</taxon>
        <taxon>Stenosarchaea group</taxon>
        <taxon>Halobacteria</taxon>
        <taxon>Halobacteriales</taxon>
        <taxon>Haloferacaceae</taxon>
        <taxon>Haloplanus</taxon>
    </lineage>
</organism>
<dbReference type="SUPFAM" id="SSF46689">
    <property type="entry name" value="Homeodomain-like"/>
    <property type="match status" value="1"/>
</dbReference>
<dbReference type="GeneID" id="95972967"/>
<dbReference type="KEGG" id="haer:DU502_04995"/>
<keyword evidence="3" id="KW-1185">Reference proteome</keyword>
<name>A0A3G8QVD0_9EURY</name>